<dbReference type="EMBL" id="LWUJ01000012">
    <property type="protein sequence ID" value="OAL10098.1"/>
    <property type="molecule type" value="Genomic_DNA"/>
</dbReference>
<evidence type="ECO:0000313" key="2">
    <source>
        <dbReference type="EMBL" id="OAL10098.1"/>
    </source>
</evidence>
<sequence>MLFWRKKKIEIQEKPTIVPQVKRPEQPILKRLSLKTVEILSNFDFPLVILTEKEEIGERLAQRRIRLLSEKLGFKPTEIIVFFSSSYKDKFWKEATSFWRVFGGLCNNDLSQINDPNKRKRLFTLANFEKYKAFIILAPLERGNVLNEFISRIKGEHNNILWLANQAILSQRQFTLPDGLFSFYGKGKAREFKDGTLLHVDMYKSEVLNGEEKSPSNFETKVTIGLNSVACQSAPFQLSAEIGKYVSEDNCFLFSENNNLLKVIAEERINRISKNSQKIKIITFSQNWKPHPNVTLINPRFLSNYQIDKASFESVVFYEDIDDNVKNCIAKCLQLNIKVFVAFRQKDWDILTIFKENCRRFILLDFESKFAGDAKVFSSPLLSVNSTSAEVGELQLDAEVKRHVFENNCLFLSKDLKVLEKITSVRVNYLSQLSKEKLNVLIISPLFENSEIFELKGELNIVKHDFESFVKNCIFKDSKLSSGWEEEAKKQLEKFDAFIFLEKPSSLLNLIIATALKVCQSVLVLLQKQSKDILEIFKENCRRFTYLNFEEDFTGSRSVFERSLLSIGPKISETKELQLDPEVKKYIFEDNCFVFSKNWDVLKRLVQERIDKIKNELSIRIVSPLSNWQKNPNITLIKPEVLLNNHSLQQDTDFNYLVVCEDDGENLLKFIARCLNSNIKVFVALRRESQLTLSTFKVNCQKFVYLNFDNGLLAEAEIFPKTLSSETSRILTVNEPISIFEDYVHPEKNVQDKEDPLFDEINPEVAGGSFEVKKNLENNPSPTENQDEKLSIVLDIQGEEFSEKSLEVIEDFSKPLAILTENEEVSKKLAFERISLMRNKYGLSPNQIMIAFSSSYKDDSSLEVDSFWKTCENLCDNDLHQIYHEYQRRRIFDSVNFENKYKAFIIISTFDCNIVLKEFVNRIKGISNVLWLACYPDLSEENFLLIDDLLPTYSKFKAIESKDGQTINIDSFSKKKPEVKSTFLFEEAQEEDLLFEDAEYDSYSEVDPLFDDTQEFKESDPPDDDDDIDGGLF</sequence>
<dbReference type="Proteomes" id="UP000077623">
    <property type="component" value="Unassembled WGS sequence"/>
</dbReference>
<reference evidence="3" key="1">
    <citation type="submission" date="2016-04" db="EMBL/GenBank/DDBJ databases">
        <authorList>
            <person name="Quiroz-Castaneda R.E."/>
            <person name="Martinez-Ocampo F."/>
        </authorList>
    </citation>
    <scope>NUCLEOTIDE SEQUENCE [LARGE SCALE GENOMIC DNA]</scope>
    <source>
        <strain evidence="3">INIFAP01</strain>
    </source>
</reference>
<feature type="region of interest" description="Disordered" evidence="1">
    <location>
        <begin position="1011"/>
        <end position="1033"/>
    </location>
</feature>
<protein>
    <submittedName>
        <fullName evidence="2">Uncharacterized protein</fullName>
    </submittedName>
</protein>
<dbReference type="AlphaFoldDB" id="A0A1A9QCZ2"/>
<dbReference type="RefSeq" id="WP_187150485.1">
    <property type="nucleotide sequence ID" value="NZ_LWUJ01000012.1"/>
</dbReference>
<dbReference type="STRING" id="432608.A6V39_04250"/>
<accession>A0A1A9QCZ2</accession>
<name>A0A1A9QCZ2_9MOLU</name>
<proteinExistence type="predicted"/>
<comment type="caution">
    <text evidence="2">The sequence shown here is derived from an EMBL/GenBank/DDBJ whole genome shotgun (WGS) entry which is preliminary data.</text>
</comment>
<gene>
    <name evidence="2" type="ORF">A6V39_04250</name>
</gene>
<evidence type="ECO:0000313" key="3">
    <source>
        <dbReference type="Proteomes" id="UP000077623"/>
    </source>
</evidence>
<keyword evidence="3" id="KW-1185">Reference proteome</keyword>
<organism evidence="2 3">
    <name type="scientific">Candidatus Mycoplasma haematobovis</name>
    <dbReference type="NCBI Taxonomy" id="432608"/>
    <lineage>
        <taxon>Bacteria</taxon>
        <taxon>Bacillati</taxon>
        <taxon>Mycoplasmatota</taxon>
        <taxon>Mollicutes</taxon>
        <taxon>Mycoplasmataceae</taxon>
        <taxon>Mycoplasma</taxon>
    </lineage>
</organism>
<evidence type="ECO:0000256" key="1">
    <source>
        <dbReference type="SAM" id="MobiDB-lite"/>
    </source>
</evidence>
<feature type="compositionally biased region" description="Acidic residues" evidence="1">
    <location>
        <begin position="1021"/>
        <end position="1033"/>
    </location>
</feature>